<keyword evidence="3" id="KW-1185">Reference proteome</keyword>
<feature type="compositionally biased region" description="Low complexity" evidence="1">
    <location>
        <begin position="114"/>
        <end position="133"/>
    </location>
</feature>
<proteinExistence type="predicted"/>
<dbReference type="Proteomes" id="UP000218811">
    <property type="component" value="Unassembled WGS sequence"/>
</dbReference>
<feature type="region of interest" description="Disordered" evidence="1">
    <location>
        <begin position="103"/>
        <end position="135"/>
    </location>
</feature>
<sequence length="295" mass="32038">MADNVQTQHRAISNSFKAKRSIAILLANPPSDMSNRAAFLSWWADVEEAHEIYIHLARQYPDCVVPFEALPEYARYEASRVELEHNTVAESCESNERAARLSTADSKRKYIEPQQSGQSTSSGSRVPSAVSSATLPDSSQALVTANFQAVGLASKAPGVTPTMKNSEMKQELDGHEERLRQFLLAVRGNLSQSGENALTAAMAQPAKASYSGGHNSGPHTPSAESLPKFTTTINRPSDVAPRAAPAAKQSGGFTHVAGQNSTKSIYRPQIIIYHKQSSNTIGSHVEQFQWSFEPL</sequence>
<evidence type="ECO:0000256" key="1">
    <source>
        <dbReference type="SAM" id="MobiDB-lite"/>
    </source>
</evidence>
<evidence type="ECO:0000313" key="3">
    <source>
        <dbReference type="Proteomes" id="UP000218811"/>
    </source>
</evidence>
<evidence type="ECO:0000313" key="2">
    <source>
        <dbReference type="EMBL" id="PCH45030.1"/>
    </source>
</evidence>
<organism evidence="2 3">
    <name type="scientific">Wolfiporia cocos (strain MD-104)</name>
    <name type="common">Brown rot fungus</name>
    <dbReference type="NCBI Taxonomy" id="742152"/>
    <lineage>
        <taxon>Eukaryota</taxon>
        <taxon>Fungi</taxon>
        <taxon>Dikarya</taxon>
        <taxon>Basidiomycota</taxon>
        <taxon>Agaricomycotina</taxon>
        <taxon>Agaricomycetes</taxon>
        <taxon>Polyporales</taxon>
        <taxon>Phaeolaceae</taxon>
        <taxon>Wolfiporia</taxon>
    </lineage>
</organism>
<dbReference type="AlphaFoldDB" id="A0A2H3JSA2"/>
<gene>
    <name evidence="2" type="ORF">WOLCODRAFT_165561</name>
</gene>
<dbReference type="EMBL" id="KB468168">
    <property type="protein sequence ID" value="PCH45030.1"/>
    <property type="molecule type" value="Genomic_DNA"/>
</dbReference>
<name>A0A2H3JSA2_WOLCO</name>
<protein>
    <submittedName>
        <fullName evidence="2">Uncharacterized protein</fullName>
    </submittedName>
</protein>
<reference evidence="2 3" key="1">
    <citation type="journal article" date="2012" name="Science">
        <title>The Paleozoic origin of enzymatic lignin decomposition reconstructed from 31 fungal genomes.</title>
        <authorList>
            <person name="Floudas D."/>
            <person name="Binder M."/>
            <person name="Riley R."/>
            <person name="Barry K."/>
            <person name="Blanchette R.A."/>
            <person name="Henrissat B."/>
            <person name="Martinez A.T."/>
            <person name="Otillar R."/>
            <person name="Spatafora J.W."/>
            <person name="Yadav J.S."/>
            <person name="Aerts A."/>
            <person name="Benoit I."/>
            <person name="Boyd A."/>
            <person name="Carlson A."/>
            <person name="Copeland A."/>
            <person name="Coutinho P.M."/>
            <person name="de Vries R.P."/>
            <person name="Ferreira P."/>
            <person name="Findley K."/>
            <person name="Foster B."/>
            <person name="Gaskell J."/>
            <person name="Glotzer D."/>
            <person name="Gorecki P."/>
            <person name="Heitman J."/>
            <person name="Hesse C."/>
            <person name="Hori C."/>
            <person name="Igarashi K."/>
            <person name="Jurgens J.A."/>
            <person name="Kallen N."/>
            <person name="Kersten P."/>
            <person name="Kohler A."/>
            <person name="Kuees U."/>
            <person name="Kumar T.K.A."/>
            <person name="Kuo A."/>
            <person name="LaButti K."/>
            <person name="Larrondo L.F."/>
            <person name="Lindquist E."/>
            <person name="Ling A."/>
            <person name="Lombard V."/>
            <person name="Lucas S."/>
            <person name="Lundell T."/>
            <person name="Martin R."/>
            <person name="McLaughlin D.J."/>
            <person name="Morgenstern I."/>
            <person name="Morin E."/>
            <person name="Murat C."/>
            <person name="Nagy L.G."/>
            <person name="Nolan M."/>
            <person name="Ohm R.A."/>
            <person name="Patyshakuliyeva A."/>
            <person name="Rokas A."/>
            <person name="Ruiz-Duenas F.J."/>
            <person name="Sabat G."/>
            <person name="Salamov A."/>
            <person name="Samejima M."/>
            <person name="Schmutz J."/>
            <person name="Slot J.C."/>
            <person name="St John F."/>
            <person name="Stenlid J."/>
            <person name="Sun H."/>
            <person name="Sun S."/>
            <person name="Syed K."/>
            <person name="Tsang A."/>
            <person name="Wiebenga A."/>
            <person name="Young D."/>
            <person name="Pisabarro A."/>
            <person name="Eastwood D.C."/>
            <person name="Martin F."/>
            <person name="Cullen D."/>
            <person name="Grigoriev I.V."/>
            <person name="Hibbett D.S."/>
        </authorList>
    </citation>
    <scope>NUCLEOTIDE SEQUENCE [LARGE SCALE GENOMIC DNA]</scope>
    <source>
        <strain evidence="2 3">MD-104</strain>
    </source>
</reference>
<accession>A0A2H3JSA2</accession>